<accession>A0A8E5NVI0</accession>
<keyword evidence="2" id="KW-1185">Reference proteome</keyword>
<organism evidence="1 2">
    <name type="scientific">Ralstonia phage vB_RsoP_BMB50</name>
    <dbReference type="NCBI Taxonomy" id="2834269"/>
    <lineage>
        <taxon>Viruses</taxon>
        <taxon>Duplodnaviria</taxon>
        <taxon>Heunggongvirae</taxon>
        <taxon>Uroviricota</taxon>
        <taxon>Caudoviricetes</taxon>
        <taxon>Autographivirales</taxon>
        <taxon>Autonotataviridae</taxon>
        <taxon>Okabevirinae</taxon>
        <taxon>Hongshanvirus</taxon>
        <taxon>Hongshanvirus BMB50</taxon>
    </lineage>
</organism>
<protein>
    <submittedName>
        <fullName evidence="1">Putative type II and type III secretion system protein</fullName>
    </submittedName>
</protein>
<evidence type="ECO:0000313" key="1">
    <source>
        <dbReference type="EMBL" id="QVE65564.1"/>
    </source>
</evidence>
<evidence type="ECO:0000313" key="2">
    <source>
        <dbReference type="Proteomes" id="UP000694260"/>
    </source>
</evidence>
<dbReference type="Proteomes" id="UP000694260">
    <property type="component" value="Segment"/>
</dbReference>
<name>A0A8E5NVI0_9CAUD</name>
<reference evidence="1" key="1">
    <citation type="submission" date="2021-04" db="EMBL/GenBank/DDBJ databases">
        <title>Genomic characterization of the novel lytic bacteriophage vB_RsoP_BMB50 infecting Ralstonia solanacearum.</title>
        <authorList>
            <person name="Wang K."/>
            <person name="Liu Q."/>
            <person name="Dong Z."/>
            <person name="Sun M."/>
            <person name="Peng D."/>
        </authorList>
    </citation>
    <scope>NUCLEOTIDE SEQUENCE</scope>
</reference>
<dbReference type="EMBL" id="MW965453">
    <property type="protein sequence ID" value="QVE65564.1"/>
    <property type="molecule type" value="Genomic_DNA"/>
</dbReference>
<proteinExistence type="predicted"/>
<sequence length="115" mass="11402">MNLTQLPSAGNLVCAWEIRESLALAISEVQVAAASGVDVTSKRATLAALFSAAAAAVLDAEFDVPAAGTFTTVVNGQTITLKDSTGATAVGTATKNSPATIHVSAGVLTDVQASA</sequence>